<accession>A0A3N0YA91</accession>
<dbReference type="AlphaFoldDB" id="A0A3N0YA91"/>
<dbReference type="OrthoDB" id="8741746at2759"/>
<keyword evidence="1" id="KW-0472">Membrane</keyword>
<gene>
    <name evidence="3" type="ORF">DPX16_14127</name>
</gene>
<evidence type="ECO:0000256" key="1">
    <source>
        <dbReference type="SAM" id="Phobius"/>
    </source>
</evidence>
<dbReference type="InterPro" id="IPR036179">
    <property type="entry name" value="Ig-like_dom_sf"/>
</dbReference>
<sequence>MNKTFSSRRVEVVSLSPSVGVFKERWPALFTEAQIKEEFRRITTVSLEETFMRKLDEYTPGLLRLMRAKGGAAGCKMRPLLDTLNDKEIYLLNQSQRTIPKAVFNTNVLLYGEAADLEPVDIRPKQFYAPVVTHASSVFGFQVKSVKEGDSVTLNSDLTEMKDDDEIRWRFRDGIKNTVIAEINKQADRFTVYDDVFDGRFRDRLKLDKQTGSLTITNTTTEHEGHYELVQTNSSGKFFDLSVYDTLIAKINKQADRFTVYDYVLDGRFRDKLKLDKQTGSLTITNTTTEHAGVYLAANNHRVIKPFILAIYVPVTEGDSVTLNSGLTEMKDDDAIHWRFGDEITFIAEINKRDDSFTVYDDVLAGRFRDKLKMDKQTGSLTITDITTEHAGLYKLILRTNVLKALRVSVYARLPVPVISSNSSQCSSSSSSSSCSLVCSAVNVSHVTLSWYKGNSLLSSISVSDLSISLSLPLEVEYQDKNTYSCVLNNPISNQTQHLNITQLCHACSARLPVPVISNSSQCSSSCSLVCSAVNVGHVTLSWYKGNSLLSSISVSDLSISLSLPLEVEYQDKNTYSCVLNNPISNQTQHLDITHLCHTCADSVHCCGPTEAVIRLVLSALVGVATVIVLVYDIRSRRAERDQAHTHTSELKYVIEGDSVTLNSRLTEMKGDDEIQWRFENTLIAGINKRVDRITVYDDVLDGRFRDRLKLDNQTGSLTITNTTTEHAGDYVVNNHHVNIPFILAIYDSVHCCGPTEAVIRLVLSALVGVASVIILVYDIRSRRAEQDQEQIHTSESIEMNAEL</sequence>
<dbReference type="SUPFAM" id="SSF48726">
    <property type="entry name" value="Immunoglobulin"/>
    <property type="match status" value="6"/>
</dbReference>
<dbReference type="PANTHER" id="PTHR21063:SF4">
    <property type="entry name" value="CD48 ANTIGEN-RELATED"/>
    <property type="match status" value="1"/>
</dbReference>
<evidence type="ECO:0000313" key="3">
    <source>
        <dbReference type="EMBL" id="ROL42720.1"/>
    </source>
</evidence>
<dbReference type="PROSITE" id="PS50835">
    <property type="entry name" value="IG_LIKE"/>
    <property type="match status" value="2"/>
</dbReference>
<organism evidence="3 4">
    <name type="scientific">Anabarilius grahami</name>
    <name type="common">Kanglang fish</name>
    <name type="synonym">Barilius grahami</name>
    <dbReference type="NCBI Taxonomy" id="495550"/>
    <lineage>
        <taxon>Eukaryota</taxon>
        <taxon>Metazoa</taxon>
        <taxon>Chordata</taxon>
        <taxon>Craniata</taxon>
        <taxon>Vertebrata</taxon>
        <taxon>Euteleostomi</taxon>
        <taxon>Actinopterygii</taxon>
        <taxon>Neopterygii</taxon>
        <taxon>Teleostei</taxon>
        <taxon>Ostariophysi</taxon>
        <taxon>Cypriniformes</taxon>
        <taxon>Xenocyprididae</taxon>
        <taxon>Xenocypridinae</taxon>
        <taxon>Xenocypridinae incertae sedis</taxon>
        <taxon>Anabarilius</taxon>
    </lineage>
</organism>
<dbReference type="SMART" id="SM00408">
    <property type="entry name" value="IGc2"/>
    <property type="match status" value="5"/>
</dbReference>
<keyword evidence="1" id="KW-1133">Transmembrane helix</keyword>
<dbReference type="InterPro" id="IPR013783">
    <property type="entry name" value="Ig-like_fold"/>
</dbReference>
<dbReference type="FunFam" id="2.60.40.10:FF:002431">
    <property type="entry name" value="Si:ch211-222k6.3"/>
    <property type="match status" value="1"/>
</dbReference>
<comment type="caution">
    <text evidence="3">The sequence shown here is derived from an EMBL/GenBank/DDBJ whole genome shotgun (WGS) entry which is preliminary data.</text>
</comment>
<dbReference type="InterPro" id="IPR003598">
    <property type="entry name" value="Ig_sub2"/>
</dbReference>
<feature type="transmembrane region" description="Helical" evidence="1">
    <location>
        <begin position="758"/>
        <end position="778"/>
    </location>
</feature>
<name>A0A3N0YA91_ANAGA</name>
<dbReference type="InterPro" id="IPR007110">
    <property type="entry name" value="Ig-like_dom"/>
</dbReference>
<dbReference type="InterPro" id="IPR013106">
    <property type="entry name" value="Ig_V-set"/>
</dbReference>
<protein>
    <submittedName>
        <fullName evidence="3">SLAM family member 5</fullName>
    </submittedName>
</protein>
<keyword evidence="1" id="KW-0812">Transmembrane</keyword>
<evidence type="ECO:0000259" key="2">
    <source>
        <dbReference type="PROSITE" id="PS50835"/>
    </source>
</evidence>
<dbReference type="Pfam" id="PF07686">
    <property type="entry name" value="V-set"/>
    <property type="match status" value="1"/>
</dbReference>
<proteinExistence type="predicted"/>
<feature type="domain" description="Ig-like" evidence="2">
    <location>
        <begin position="513"/>
        <end position="594"/>
    </location>
</feature>
<dbReference type="EMBL" id="RJVU01049572">
    <property type="protein sequence ID" value="ROL42720.1"/>
    <property type="molecule type" value="Genomic_DNA"/>
</dbReference>
<evidence type="ECO:0000313" key="4">
    <source>
        <dbReference type="Proteomes" id="UP000281406"/>
    </source>
</evidence>
<dbReference type="InterPro" id="IPR003599">
    <property type="entry name" value="Ig_sub"/>
</dbReference>
<keyword evidence="4" id="KW-1185">Reference proteome</keyword>
<feature type="transmembrane region" description="Helical" evidence="1">
    <location>
        <begin position="612"/>
        <end position="632"/>
    </location>
</feature>
<reference evidence="3 4" key="1">
    <citation type="submission" date="2018-10" db="EMBL/GenBank/DDBJ databases">
        <title>Genome assembly for a Yunnan-Guizhou Plateau 3E fish, Anabarilius grahami (Regan), and its evolutionary and genetic applications.</title>
        <authorList>
            <person name="Jiang W."/>
        </authorList>
    </citation>
    <scope>NUCLEOTIDE SEQUENCE [LARGE SCALE GENOMIC DNA]</scope>
    <source>
        <strain evidence="3">AG-KIZ</strain>
        <tissue evidence="3">Muscle</tissue>
    </source>
</reference>
<dbReference type="SMART" id="SM00409">
    <property type="entry name" value="IG"/>
    <property type="match status" value="4"/>
</dbReference>
<dbReference type="Proteomes" id="UP000281406">
    <property type="component" value="Unassembled WGS sequence"/>
</dbReference>
<feature type="domain" description="Ig-like" evidence="2">
    <location>
        <begin position="417"/>
        <end position="502"/>
    </location>
</feature>
<dbReference type="Gene3D" id="2.60.40.10">
    <property type="entry name" value="Immunoglobulins"/>
    <property type="match status" value="6"/>
</dbReference>
<dbReference type="PANTHER" id="PTHR21063">
    <property type="entry name" value="LFA-3"/>
    <property type="match status" value="1"/>
</dbReference>